<proteinExistence type="inferred from homology"/>
<comment type="cofactor">
    <cofactor evidence="1">
        <name>pyridoxal 5'-phosphate</name>
        <dbReference type="ChEBI" id="CHEBI:597326"/>
    </cofactor>
</comment>
<dbReference type="InterPro" id="IPR015421">
    <property type="entry name" value="PyrdxlP-dep_Trfase_major"/>
</dbReference>
<evidence type="ECO:0000256" key="9">
    <source>
        <dbReference type="ARBA" id="ARBA00022946"/>
    </source>
</evidence>
<protein>
    <recommendedName>
        <fullName evidence="5">alanine--glyoxylate transaminase</fullName>
        <ecNumber evidence="5">2.6.1.44</ecNumber>
    </recommendedName>
</protein>
<comment type="subunit">
    <text evidence="4">Homotetramer.</text>
</comment>
<evidence type="ECO:0000313" key="12">
    <source>
        <dbReference type="EMBL" id="KAK9835307.1"/>
    </source>
</evidence>
<dbReference type="Proteomes" id="UP001445335">
    <property type="component" value="Unassembled WGS sequence"/>
</dbReference>
<dbReference type="InterPro" id="IPR049704">
    <property type="entry name" value="Aminotrans_3_PPA_site"/>
</dbReference>
<keyword evidence="7" id="KW-0808">Transferase</keyword>
<sequence>MLPRLLGKRLVSGAAAPELAAAAGTWRGMATAPAPAPAEVPTLPPFDHTPMPYDGPPKEEVYALRKRFLSPTMFHHFKDPIMITEGRMQYLYDEKGRRYLDAFAGIVTVSVGHCHPRVVAYFVNSGSEANDVALLMARLYSGNYDLIALRNCYHGLGEATMGMVGHHTWKFPVPQGYGVRHTINPNPYTGAHGNDGAAYAEDGVGGSVPLADGYLPAVYQMVRDAGGVCIADEVQTGFGRTGTHYWGFENQGVVPDIVTMAKGIGNGLPLAAVVTTPAIAATLAQRLHFNTFGGNPVCCAGGREVLRVIDDEGIQANAHAVGGHLLARLRELRGRHDVIGDVRGRGLMLGVEMVIDRATKAPATAETARVMERLKDLGVLIGKGGLAGNVFRIKPPMCLTRADADFLVDAFDLALSEL</sequence>
<dbReference type="Pfam" id="PF00202">
    <property type="entry name" value="Aminotran_3"/>
    <property type="match status" value="2"/>
</dbReference>
<evidence type="ECO:0000256" key="2">
    <source>
        <dbReference type="ARBA" id="ARBA00004173"/>
    </source>
</evidence>
<comment type="caution">
    <text evidence="12">The sequence shown here is derived from an EMBL/GenBank/DDBJ whole genome shotgun (WGS) entry which is preliminary data.</text>
</comment>
<dbReference type="GO" id="GO:0030170">
    <property type="term" value="F:pyridoxal phosphate binding"/>
    <property type="evidence" value="ECO:0007669"/>
    <property type="project" value="InterPro"/>
</dbReference>
<comment type="similarity">
    <text evidence="3 11">Belongs to the class-III pyridoxal-phosphate-dependent aminotransferase family.</text>
</comment>
<dbReference type="Gene3D" id="3.40.640.10">
    <property type="entry name" value="Type I PLP-dependent aspartate aminotransferase-like (Major domain)"/>
    <property type="match status" value="1"/>
</dbReference>
<accession>A0AAW1RPT0</accession>
<dbReference type="Gene3D" id="3.90.1150.10">
    <property type="entry name" value="Aspartate Aminotransferase, domain 1"/>
    <property type="match status" value="2"/>
</dbReference>
<reference evidence="12 13" key="1">
    <citation type="journal article" date="2024" name="Nat. Commun.">
        <title>Phylogenomics reveals the evolutionary origins of lichenization in chlorophyte algae.</title>
        <authorList>
            <person name="Puginier C."/>
            <person name="Libourel C."/>
            <person name="Otte J."/>
            <person name="Skaloud P."/>
            <person name="Haon M."/>
            <person name="Grisel S."/>
            <person name="Petersen M."/>
            <person name="Berrin J.G."/>
            <person name="Delaux P.M."/>
            <person name="Dal Grande F."/>
            <person name="Keller J."/>
        </authorList>
    </citation>
    <scope>NUCLEOTIDE SEQUENCE [LARGE SCALE GENOMIC DNA]</scope>
    <source>
        <strain evidence="12 13">SAG 245.80</strain>
    </source>
</reference>
<dbReference type="InterPro" id="IPR015424">
    <property type="entry name" value="PyrdxlP-dep_Trfase"/>
</dbReference>
<dbReference type="InterPro" id="IPR005814">
    <property type="entry name" value="Aminotrans_3"/>
</dbReference>
<comment type="subcellular location">
    <subcellularLocation>
        <location evidence="2">Mitochondrion</location>
    </subcellularLocation>
</comment>
<dbReference type="CDD" id="cd00610">
    <property type="entry name" value="OAT_like"/>
    <property type="match status" value="1"/>
</dbReference>
<evidence type="ECO:0000256" key="6">
    <source>
        <dbReference type="ARBA" id="ARBA00022576"/>
    </source>
</evidence>
<dbReference type="GO" id="GO:0008453">
    <property type="term" value="F:alanine-glyoxylate transaminase activity"/>
    <property type="evidence" value="ECO:0007669"/>
    <property type="project" value="UniProtKB-EC"/>
</dbReference>
<keyword evidence="6" id="KW-0032">Aminotransferase</keyword>
<dbReference type="InterPro" id="IPR015422">
    <property type="entry name" value="PyrdxlP-dep_Trfase_small"/>
</dbReference>
<dbReference type="SUPFAM" id="SSF53383">
    <property type="entry name" value="PLP-dependent transferases"/>
    <property type="match status" value="1"/>
</dbReference>
<name>A0AAW1RPT0_9CHLO</name>
<dbReference type="GO" id="GO:0005739">
    <property type="term" value="C:mitochondrion"/>
    <property type="evidence" value="ECO:0007669"/>
    <property type="project" value="UniProtKB-SubCell"/>
</dbReference>
<dbReference type="EC" id="2.6.1.44" evidence="5"/>
<evidence type="ECO:0000256" key="11">
    <source>
        <dbReference type="RuleBase" id="RU003560"/>
    </source>
</evidence>
<keyword evidence="13" id="KW-1185">Reference proteome</keyword>
<dbReference type="PANTHER" id="PTHR45688">
    <property type="match status" value="1"/>
</dbReference>
<evidence type="ECO:0000313" key="13">
    <source>
        <dbReference type="Proteomes" id="UP001445335"/>
    </source>
</evidence>
<dbReference type="PROSITE" id="PS00600">
    <property type="entry name" value="AA_TRANSFER_CLASS_3"/>
    <property type="match status" value="1"/>
</dbReference>
<evidence type="ECO:0000256" key="5">
    <source>
        <dbReference type="ARBA" id="ARBA00013049"/>
    </source>
</evidence>
<evidence type="ECO:0000256" key="10">
    <source>
        <dbReference type="ARBA" id="ARBA00023128"/>
    </source>
</evidence>
<keyword evidence="10" id="KW-0496">Mitochondrion</keyword>
<keyword evidence="8 11" id="KW-0663">Pyridoxal phosphate</keyword>
<keyword evidence="9" id="KW-0809">Transit peptide</keyword>
<dbReference type="EMBL" id="JALJOU010000028">
    <property type="protein sequence ID" value="KAK9835307.1"/>
    <property type="molecule type" value="Genomic_DNA"/>
</dbReference>
<evidence type="ECO:0000256" key="1">
    <source>
        <dbReference type="ARBA" id="ARBA00001933"/>
    </source>
</evidence>
<evidence type="ECO:0000256" key="7">
    <source>
        <dbReference type="ARBA" id="ARBA00022679"/>
    </source>
</evidence>
<evidence type="ECO:0000256" key="4">
    <source>
        <dbReference type="ARBA" id="ARBA00011881"/>
    </source>
</evidence>
<dbReference type="GO" id="GO:0019481">
    <property type="term" value="P:L-alanine catabolic process, by transamination"/>
    <property type="evidence" value="ECO:0007669"/>
    <property type="project" value="TreeGrafter"/>
</dbReference>
<dbReference type="AlphaFoldDB" id="A0AAW1RPT0"/>
<gene>
    <name evidence="12" type="ORF">WJX81_000697</name>
</gene>
<dbReference type="GO" id="GO:0009436">
    <property type="term" value="P:glyoxylate catabolic process"/>
    <property type="evidence" value="ECO:0007669"/>
    <property type="project" value="TreeGrafter"/>
</dbReference>
<dbReference type="PANTHER" id="PTHR45688:SF3">
    <property type="entry name" value="ALANINE--GLYOXYLATE AMINOTRANSFERASE 2, MITOCHONDRIAL"/>
    <property type="match status" value="1"/>
</dbReference>
<evidence type="ECO:0000256" key="3">
    <source>
        <dbReference type="ARBA" id="ARBA00008954"/>
    </source>
</evidence>
<evidence type="ECO:0000256" key="8">
    <source>
        <dbReference type="ARBA" id="ARBA00022898"/>
    </source>
</evidence>
<organism evidence="12 13">
    <name type="scientific">Elliptochloris bilobata</name>
    <dbReference type="NCBI Taxonomy" id="381761"/>
    <lineage>
        <taxon>Eukaryota</taxon>
        <taxon>Viridiplantae</taxon>
        <taxon>Chlorophyta</taxon>
        <taxon>core chlorophytes</taxon>
        <taxon>Trebouxiophyceae</taxon>
        <taxon>Trebouxiophyceae incertae sedis</taxon>
        <taxon>Elliptochloris clade</taxon>
        <taxon>Elliptochloris</taxon>
    </lineage>
</organism>